<dbReference type="KEGG" id="dwd:DSCW_55090"/>
<evidence type="ECO:0000259" key="6">
    <source>
        <dbReference type="PROSITE" id="PS50110"/>
    </source>
</evidence>
<dbReference type="Pfam" id="PF02518">
    <property type="entry name" value="HATPase_c"/>
    <property type="match status" value="1"/>
</dbReference>
<dbReference type="Gene3D" id="3.40.50.2300">
    <property type="match status" value="1"/>
</dbReference>
<name>A0A5K7Z7U5_9BACT</name>
<dbReference type="InterPro" id="IPR001789">
    <property type="entry name" value="Sig_transdc_resp-reg_receiver"/>
</dbReference>
<dbReference type="SMART" id="SM00448">
    <property type="entry name" value="REC"/>
    <property type="match status" value="1"/>
</dbReference>
<proteinExistence type="predicted"/>
<dbReference type="PROSITE" id="PS50110">
    <property type="entry name" value="RESPONSE_REGULATORY"/>
    <property type="match status" value="1"/>
</dbReference>
<protein>
    <recommendedName>
        <fullName evidence="2">histidine kinase</fullName>
        <ecNumber evidence="2">2.7.13.3</ecNumber>
    </recommendedName>
</protein>
<comment type="catalytic activity">
    <reaction evidence="1">
        <text>ATP + protein L-histidine = ADP + protein N-phospho-L-histidine.</text>
        <dbReference type="EC" id="2.7.13.3"/>
    </reaction>
</comment>
<sequence length="255" mass="27716">MPAMPDGGTLIIETGNVDLDDAYCRSHVGAVPGSYAMLSVTDTGIGMDTNTREHIFEPFFTTRETGRGTGLGLAMVYGIVKSHNGYIDCHSEIGKGTVFSIYFPAAVGAHPAEKPSDKEIQYPKGHESILLVDDDQAVRQVGREILERFGYRVIEAEDGESGLVRYQELGEKIDLILLDLNMPGMGGVRCLEKLREKKAATPVLITSGDAPKGDNKTILDELAQGFVSKPYEIGILLTMVRKTLDRETTPSPAIN</sequence>
<dbReference type="PANTHER" id="PTHR43547">
    <property type="entry name" value="TWO-COMPONENT HISTIDINE KINASE"/>
    <property type="match status" value="1"/>
</dbReference>
<dbReference type="InterPro" id="IPR011006">
    <property type="entry name" value="CheY-like_superfamily"/>
</dbReference>
<reference evidence="7 8" key="1">
    <citation type="submission" date="2019-11" db="EMBL/GenBank/DDBJ databases">
        <title>Comparative genomics of hydrocarbon-degrading Desulfosarcina strains.</title>
        <authorList>
            <person name="Watanabe M."/>
            <person name="Kojima H."/>
            <person name="Fukui M."/>
        </authorList>
    </citation>
    <scope>NUCLEOTIDE SEQUENCE [LARGE SCALE GENOMIC DNA]</scope>
    <source>
        <strain evidence="7 8">PP31</strain>
    </source>
</reference>
<keyword evidence="8" id="KW-1185">Reference proteome</keyword>
<feature type="domain" description="Response regulatory" evidence="6">
    <location>
        <begin position="128"/>
        <end position="244"/>
    </location>
</feature>
<accession>A0A5K7Z7U5</accession>
<dbReference type="SUPFAM" id="SSF52172">
    <property type="entry name" value="CheY-like"/>
    <property type="match status" value="1"/>
</dbReference>
<evidence type="ECO:0000256" key="1">
    <source>
        <dbReference type="ARBA" id="ARBA00000085"/>
    </source>
</evidence>
<dbReference type="AlphaFoldDB" id="A0A5K7Z7U5"/>
<dbReference type="EMBL" id="AP021875">
    <property type="protein sequence ID" value="BBO78092.1"/>
    <property type="molecule type" value="Genomic_DNA"/>
</dbReference>
<gene>
    <name evidence="7" type="ORF">DSCW_55090</name>
</gene>
<dbReference type="PRINTS" id="PR00344">
    <property type="entry name" value="BCTRLSENSOR"/>
</dbReference>
<organism evidence="7 8">
    <name type="scientific">Desulfosarcina widdelii</name>
    <dbReference type="NCBI Taxonomy" id="947919"/>
    <lineage>
        <taxon>Bacteria</taxon>
        <taxon>Pseudomonadati</taxon>
        <taxon>Thermodesulfobacteriota</taxon>
        <taxon>Desulfobacteria</taxon>
        <taxon>Desulfobacterales</taxon>
        <taxon>Desulfosarcinaceae</taxon>
        <taxon>Desulfosarcina</taxon>
    </lineage>
</organism>
<dbReference type="OrthoDB" id="9813024at2"/>
<dbReference type="Gene3D" id="3.30.565.10">
    <property type="entry name" value="Histidine kinase-like ATPase, C-terminal domain"/>
    <property type="match status" value="1"/>
</dbReference>
<dbReference type="SUPFAM" id="SSF55874">
    <property type="entry name" value="ATPase domain of HSP90 chaperone/DNA topoisomerase II/histidine kinase"/>
    <property type="match status" value="1"/>
</dbReference>
<dbReference type="GO" id="GO:0000155">
    <property type="term" value="F:phosphorelay sensor kinase activity"/>
    <property type="evidence" value="ECO:0007669"/>
    <property type="project" value="TreeGrafter"/>
</dbReference>
<dbReference type="CDD" id="cd00156">
    <property type="entry name" value="REC"/>
    <property type="match status" value="1"/>
</dbReference>
<dbReference type="EC" id="2.7.13.3" evidence="2"/>
<dbReference type="InterPro" id="IPR005467">
    <property type="entry name" value="His_kinase_dom"/>
</dbReference>
<evidence type="ECO:0000256" key="4">
    <source>
        <dbReference type="PROSITE-ProRule" id="PRU00169"/>
    </source>
</evidence>
<evidence type="ECO:0000256" key="3">
    <source>
        <dbReference type="ARBA" id="ARBA00022553"/>
    </source>
</evidence>
<feature type="modified residue" description="4-aspartylphosphate" evidence="4">
    <location>
        <position position="179"/>
    </location>
</feature>
<feature type="domain" description="Histidine kinase" evidence="5">
    <location>
        <begin position="1"/>
        <end position="107"/>
    </location>
</feature>
<dbReference type="PROSITE" id="PS50109">
    <property type="entry name" value="HIS_KIN"/>
    <property type="match status" value="1"/>
</dbReference>
<keyword evidence="3 4" id="KW-0597">Phosphoprotein</keyword>
<dbReference type="InterPro" id="IPR003594">
    <property type="entry name" value="HATPase_dom"/>
</dbReference>
<dbReference type="RefSeq" id="WP_155306763.1">
    <property type="nucleotide sequence ID" value="NZ_AP021875.1"/>
</dbReference>
<dbReference type="InterPro" id="IPR036890">
    <property type="entry name" value="HATPase_C_sf"/>
</dbReference>
<evidence type="ECO:0000256" key="2">
    <source>
        <dbReference type="ARBA" id="ARBA00012438"/>
    </source>
</evidence>
<dbReference type="PANTHER" id="PTHR43547:SF2">
    <property type="entry name" value="HYBRID SIGNAL TRANSDUCTION HISTIDINE KINASE C"/>
    <property type="match status" value="1"/>
</dbReference>
<dbReference type="Proteomes" id="UP000427769">
    <property type="component" value="Chromosome"/>
</dbReference>
<dbReference type="InterPro" id="IPR004358">
    <property type="entry name" value="Sig_transdc_His_kin-like_C"/>
</dbReference>
<evidence type="ECO:0000259" key="5">
    <source>
        <dbReference type="PROSITE" id="PS50109"/>
    </source>
</evidence>
<dbReference type="Pfam" id="PF00072">
    <property type="entry name" value="Response_reg"/>
    <property type="match status" value="1"/>
</dbReference>
<evidence type="ECO:0000313" key="7">
    <source>
        <dbReference type="EMBL" id="BBO78092.1"/>
    </source>
</evidence>
<evidence type="ECO:0000313" key="8">
    <source>
        <dbReference type="Proteomes" id="UP000427769"/>
    </source>
</evidence>
<dbReference type="SMART" id="SM00387">
    <property type="entry name" value="HATPase_c"/>
    <property type="match status" value="1"/>
</dbReference>